<feature type="chain" id="PRO_5046714858" evidence="4">
    <location>
        <begin position="19"/>
        <end position="173"/>
    </location>
</feature>
<feature type="signal peptide" evidence="4">
    <location>
        <begin position="1"/>
        <end position="18"/>
    </location>
</feature>
<dbReference type="PANTHER" id="PTHR24189:SF50">
    <property type="entry name" value="ANKYRIN REPEAT AND SOCS BOX PROTEIN 2"/>
    <property type="match status" value="1"/>
</dbReference>
<dbReference type="SMART" id="SM00248">
    <property type="entry name" value="ANK"/>
    <property type="match status" value="3"/>
</dbReference>
<dbReference type="InterPro" id="IPR050745">
    <property type="entry name" value="Multifunctional_regulatory"/>
</dbReference>
<keyword evidence="1" id="KW-0677">Repeat</keyword>
<dbReference type="InterPro" id="IPR002110">
    <property type="entry name" value="Ankyrin_rpt"/>
</dbReference>
<evidence type="ECO:0000256" key="2">
    <source>
        <dbReference type="ARBA" id="ARBA00023043"/>
    </source>
</evidence>
<dbReference type="PROSITE" id="PS50297">
    <property type="entry name" value="ANK_REP_REGION"/>
    <property type="match status" value="3"/>
</dbReference>
<dbReference type="SUPFAM" id="SSF48403">
    <property type="entry name" value="Ankyrin repeat"/>
    <property type="match status" value="1"/>
</dbReference>
<sequence>MKNLYFLGLFLVTSLLFAQDKDVFDIARKGSVSELRSLHQIEQDIINTTNEAGYSPLTLACYYNNVEVASYLIAHAEDINGSSKMGTPLMAATYKGDVEIVRMLLKKGADPNISDPNGTTALIYATMFQNKEIVKMLIEADADIYHIDNKGKSAYDYAKMHDDKELITIFKTK</sequence>
<comment type="caution">
    <text evidence="5">The sequence shown here is derived from an EMBL/GenBank/DDBJ whole genome shotgun (WGS) entry which is preliminary data.</text>
</comment>
<keyword evidence="4" id="KW-0732">Signal</keyword>
<dbReference type="RefSeq" id="WP_386407242.1">
    <property type="nucleotide sequence ID" value="NZ_JBHTJH010000005.1"/>
</dbReference>
<evidence type="ECO:0000256" key="3">
    <source>
        <dbReference type="PROSITE-ProRule" id="PRU00023"/>
    </source>
</evidence>
<feature type="repeat" description="ANK" evidence="3">
    <location>
        <begin position="52"/>
        <end position="84"/>
    </location>
</feature>
<dbReference type="PRINTS" id="PR01415">
    <property type="entry name" value="ANKYRIN"/>
</dbReference>
<dbReference type="InterPro" id="IPR036770">
    <property type="entry name" value="Ankyrin_rpt-contain_sf"/>
</dbReference>
<evidence type="ECO:0000256" key="1">
    <source>
        <dbReference type="ARBA" id="ARBA00022737"/>
    </source>
</evidence>
<dbReference type="PROSITE" id="PS50088">
    <property type="entry name" value="ANK_REPEAT"/>
    <property type="match status" value="3"/>
</dbReference>
<gene>
    <name evidence="5" type="ORF">ACFQ1M_09140</name>
</gene>
<evidence type="ECO:0000313" key="5">
    <source>
        <dbReference type="EMBL" id="MFD0862375.1"/>
    </source>
</evidence>
<evidence type="ECO:0000313" key="6">
    <source>
        <dbReference type="Proteomes" id="UP001596978"/>
    </source>
</evidence>
<proteinExistence type="predicted"/>
<dbReference type="Pfam" id="PF00023">
    <property type="entry name" value="Ank"/>
    <property type="match status" value="1"/>
</dbReference>
<organism evidence="5 6">
    <name type="scientific">Sungkyunkwania multivorans</name>
    <dbReference type="NCBI Taxonomy" id="1173618"/>
    <lineage>
        <taxon>Bacteria</taxon>
        <taxon>Pseudomonadati</taxon>
        <taxon>Bacteroidota</taxon>
        <taxon>Flavobacteriia</taxon>
        <taxon>Flavobacteriales</taxon>
        <taxon>Flavobacteriaceae</taxon>
        <taxon>Sungkyunkwania</taxon>
    </lineage>
</organism>
<feature type="repeat" description="ANK" evidence="3">
    <location>
        <begin position="117"/>
        <end position="149"/>
    </location>
</feature>
<dbReference type="PANTHER" id="PTHR24189">
    <property type="entry name" value="MYOTROPHIN"/>
    <property type="match status" value="1"/>
</dbReference>
<keyword evidence="6" id="KW-1185">Reference proteome</keyword>
<reference evidence="6" key="1">
    <citation type="journal article" date="2019" name="Int. J. Syst. Evol. Microbiol.">
        <title>The Global Catalogue of Microorganisms (GCM) 10K type strain sequencing project: providing services to taxonomists for standard genome sequencing and annotation.</title>
        <authorList>
            <consortium name="The Broad Institute Genomics Platform"/>
            <consortium name="The Broad Institute Genome Sequencing Center for Infectious Disease"/>
            <person name="Wu L."/>
            <person name="Ma J."/>
        </authorList>
    </citation>
    <scope>NUCLEOTIDE SEQUENCE [LARGE SCALE GENOMIC DNA]</scope>
    <source>
        <strain evidence="6">CCUG 62952</strain>
    </source>
</reference>
<name>A0ABW3CXX6_9FLAO</name>
<keyword evidence="2 3" id="KW-0040">ANK repeat</keyword>
<protein>
    <submittedName>
        <fullName evidence="5">Ankyrin repeat domain-containing protein</fullName>
    </submittedName>
</protein>
<dbReference type="Proteomes" id="UP001596978">
    <property type="component" value="Unassembled WGS sequence"/>
</dbReference>
<dbReference type="Gene3D" id="1.25.40.20">
    <property type="entry name" value="Ankyrin repeat-containing domain"/>
    <property type="match status" value="1"/>
</dbReference>
<dbReference type="Pfam" id="PF12796">
    <property type="entry name" value="Ank_2"/>
    <property type="match status" value="1"/>
</dbReference>
<feature type="repeat" description="ANK" evidence="3">
    <location>
        <begin position="84"/>
        <end position="116"/>
    </location>
</feature>
<accession>A0ABW3CXX6</accession>
<dbReference type="EMBL" id="JBHTJH010000005">
    <property type="protein sequence ID" value="MFD0862375.1"/>
    <property type="molecule type" value="Genomic_DNA"/>
</dbReference>
<evidence type="ECO:0000256" key="4">
    <source>
        <dbReference type="SAM" id="SignalP"/>
    </source>
</evidence>